<dbReference type="PANTHER" id="PTHR45775:SF6">
    <property type="entry name" value="RAD, GEM_KIR FAMILY MEMBER 2, ISOFORM C"/>
    <property type="match status" value="1"/>
</dbReference>
<dbReference type="AlphaFoldDB" id="R7VM96"/>
<dbReference type="SUPFAM" id="SSF52540">
    <property type="entry name" value="P-loop containing nucleoside triphosphate hydrolases"/>
    <property type="match status" value="1"/>
</dbReference>
<protein>
    <recommendedName>
        <fullName evidence="7">Small monomeric GTPase</fullName>
    </recommendedName>
</protein>
<feature type="compositionally biased region" description="Basic residues" evidence="3">
    <location>
        <begin position="164"/>
        <end position="173"/>
    </location>
</feature>
<dbReference type="Gene3D" id="3.40.50.300">
    <property type="entry name" value="P-loop containing nucleotide triphosphate hydrolases"/>
    <property type="match status" value="1"/>
</dbReference>
<dbReference type="STRING" id="283909.R7VM96"/>
<reference evidence="6" key="1">
    <citation type="submission" date="2012-12" db="EMBL/GenBank/DDBJ databases">
        <authorList>
            <person name="Hellsten U."/>
            <person name="Grimwood J."/>
            <person name="Chapman J.A."/>
            <person name="Shapiro H."/>
            <person name="Aerts A."/>
            <person name="Otillar R.P."/>
            <person name="Terry A.Y."/>
            <person name="Boore J.L."/>
            <person name="Simakov O."/>
            <person name="Marletaz F."/>
            <person name="Cho S.-J."/>
            <person name="Edsinger-Gonzales E."/>
            <person name="Havlak P."/>
            <person name="Kuo D.-H."/>
            <person name="Larsson T."/>
            <person name="Lv J."/>
            <person name="Arendt D."/>
            <person name="Savage R."/>
            <person name="Osoegawa K."/>
            <person name="de Jong P."/>
            <person name="Lindberg D.R."/>
            <person name="Seaver E.C."/>
            <person name="Weisblat D.A."/>
            <person name="Putnam N.H."/>
            <person name="Grigoriev I.V."/>
            <person name="Rokhsar D.S."/>
        </authorList>
    </citation>
    <scope>NUCLEOTIDE SEQUENCE</scope>
    <source>
        <strain evidence="6">I ESC-2004</strain>
    </source>
</reference>
<dbReference type="EMBL" id="KB291912">
    <property type="protein sequence ID" value="ELU18455.1"/>
    <property type="molecule type" value="Genomic_DNA"/>
</dbReference>
<keyword evidence="6" id="KW-1185">Reference proteome</keyword>
<sequence length="214" mass="23858">MLGGPGVGKTALTQQFLTSEYMAAQNTSFDDAVECTVPVLLDGEEAILEFIDLPYTGDPEVWREYDVEGYIIVYSITDRRSYQKAIDLLNAIRRHRGPHTTLILVANKSDLERSRMVGKQEGKGAAEGYDCKYTEVSAILNHKVDDLLVGTLKQIRLSMDRESKKKKGSVKRAQRQESGDSGCLPRSPNTDSAIRRLIRTARKASKSCENLFAL</sequence>
<reference evidence="5" key="3">
    <citation type="submission" date="2015-06" db="UniProtKB">
        <authorList>
            <consortium name="EnsemblMetazoa"/>
        </authorList>
    </citation>
    <scope>IDENTIFICATION</scope>
</reference>
<dbReference type="GO" id="GO:0005525">
    <property type="term" value="F:GTP binding"/>
    <property type="evidence" value="ECO:0007669"/>
    <property type="project" value="InterPro"/>
</dbReference>
<evidence type="ECO:0000256" key="2">
    <source>
        <dbReference type="ARBA" id="ARBA00022553"/>
    </source>
</evidence>
<dbReference type="Pfam" id="PF00071">
    <property type="entry name" value="Ras"/>
    <property type="match status" value="1"/>
</dbReference>
<dbReference type="Proteomes" id="UP000014760">
    <property type="component" value="Unassembled WGS sequence"/>
</dbReference>
<name>R7VM96_CAPTE</name>
<dbReference type="HOGENOM" id="CLU_041217_3_3_1"/>
<dbReference type="EMBL" id="AMQN01016285">
    <property type="status" value="NOT_ANNOTATED_CDS"/>
    <property type="molecule type" value="Genomic_DNA"/>
</dbReference>
<evidence type="ECO:0000256" key="3">
    <source>
        <dbReference type="SAM" id="MobiDB-lite"/>
    </source>
</evidence>
<dbReference type="GO" id="GO:0003924">
    <property type="term" value="F:GTPase activity"/>
    <property type="evidence" value="ECO:0007669"/>
    <property type="project" value="InterPro"/>
</dbReference>
<dbReference type="SMART" id="SM00173">
    <property type="entry name" value="RAS"/>
    <property type="match status" value="1"/>
</dbReference>
<evidence type="ECO:0000313" key="6">
    <source>
        <dbReference type="Proteomes" id="UP000014760"/>
    </source>
</evidence>
<evidence type="ECO:0000313" key="5">
    <source>
        <dbReference type="EnsemblMetazoa" id="CapteP91481"/>
    </source>
</evidence>
<dbReference type="OMA" id="ATSHECK"/>
<dbReference type="InterPro" id="IPR027417">
    <property type="entry name" value="P-loop_NTPase"/>
</dbReference>
<proteinExistence type="inferred from homology"/>
<reference evidence="4 6" key="2">
    <citation type="journal article" date="2013" name="Nature">
        <title>Insights into bilaterian evolution from three spiralian genomes.</title>
        <authorList>
            <person name="Simakov O."/>
            <person name="Marletaz F."/>
            <person name="Cho S.J."/>
            <person name="Edsinger-Gonzales E."/>
            <person name="Havlak P."/>
            <person name="Hellsten U."/>
            <person name="Kuo D.H."/>
            <person name="Larsson T."/>
            <person name="Lv J."/>
            <person name="Arendt D."/>
            <person name="Savage R."/>
            <person name="Osoegawa K."/>
            <person name="de Jong P."/>
            <person name="Grimwood J."/>
            <person name="Chapman J.A."/>
            <person name="Shapiro H."/>
            <person name="Aerts A."/>
            <person name="Otillar R.P."/>
            <person name="Terry A.Y."/>
            <person name="Boore J.L."/>
            <person name="Grigoriev I.V."/>
            <person name="Lindberg D.R."/>
            <person name="Seaver E.C."/>
            <person name="Weisblat D.A."/>
            <person name="Putnam N.H."/>
            <person name="Rokhsar D.S."/>
        </authorList>
    </citation>
    <scope>NUCLEOTIDE SEQUENCE</scope>
    <source>
        <strain evidence="4 6">I ESC-2004</strain>
    </source>
</reference>
<dbReference type="SMART" id="SM00175">
    <property type="entry name" value="RAB"/>
    <property type="match status" value="1"/>
</dbReference>
<evidence type="ECO:0000256" key="1">
    <source>
        <dbReference type="ARBA" id="ARBA00008846"/>
    </source>
</evidence>
<dbReference type="PROSITE" id="PS51419">
    <property type="entry name" value="RAB"/>
    <property type="match status" value="1"/>
</dbReference>
<dbReference type="GO" id="GO:0005886">
    <property type="term" value="C:plasma membrane"/>
    <property type="evidence" value="ECO:0007669"/>
    <property type="project" value="TreeGrafter"/>
</dbReference>
<comment type="similarity">
    <text evidence="1">Belongs to the small GTPase superfamily. RGK family.</text>
</comment>
<keyword evidence="2" id="KW-0597">Phosphoprotein</keyword>
<dbReference type="InterPro" id="IPR051641">
    <property type="entry name" value="RGK_GTP-binding_reg"/>
</dbReference>
<organism evidence="4">
    <name type="scientific">Capitella teleta</name>
    <name type="common">Polychaete worm</name>
    <dbReference type="NCBI Taxonomy" id="283909"/>
    <lineage>
        <taxon>Eukaryota</taxon>
        <taxon>Metazoa</taxon>
        <taxon>Spiralia</taxon>
        <taxon>Lophotrochozoa</taxon>
        <taxon>Annelida</taxon>
        <taxon>Polychaeta</taxon>
        <taxon>Sedentaria</taxon>
        <taxon>Scolecida</taxon>
        <taxon>Capitellidae</taxon>
        <taxon>Capitella</taxon>
    </lineage>
</organism>
<dbReference type="PANTHER" id="PTHR45775">
    <property type="entry name" value="RAD, GEM/KIR FAMILY MEMBER 2, ISOFORM C"/>
    <property type="match status" value="1"/>
</dbReference>
<dbReference type="GO" id="GO:0005246">
    <property type="term" value="F:calcium channel regulator activity"/>
    <property type="evidence" value="ECO:0007669"/>
    <property type="project" value="TreeGrafter"/>
</dbReference>
<dbReference type="InterPro" id="IPR001806">
    <property type="entry name" value="Small_GTPase"/>
</dbReference>
<dbReference type="EnsemblMetazoa" id="CapteT91481">
    <property type="protein sequence ID" value="CapteP91481"/>
    <property type="gene ID" value="CapteG91481"/>
</dbReference>
<dbReference type="OrthoDB" id="5239715at2759"/>
<feature type="region of interest" description="Disordered" evidence="3">
    <location>
        <begin position="160"/>
        <end position="192"/>
    </location>
</feature>
<gene>
    <name evidence="4" type="ORF">CAPTEDRAFT_91481</name>
</gene>
<evidence type="ECO:0008006" key="7">
    <source>
        <dbReference type="Google" id="ProtNLM"/>
    </source>
</evidence>
<accession>R7VM96</accession>
<dbReference type="PROSITE" id="PS51421">
    <property type="entry name" value="RAS"/>
    <property type="match status" value="1"/>
</dbReference>
<evidence type="ECO:0000313" key="4">
    <source>
        <dbReference type="EMBL" id="ELU18455.1"/>
    </source>
</evidence>